<dbReference type="Gene3D" id="1.25.40.10">
    <property type="entry name" value="Tetratricopeptide repeat domain"/>
    <property type="match status" value="1"/>
</dbReference>
<dbReference type="RefSeq" id="WP_144334065.1">
    <property type="nucleotide sequence ID" value="NZ_VLPL01000008.1"/>
</dbReference>
<sequence>MKSFKWINGWLLLFLFVQTAHCSFAQETEADLKAKADKLFDAELFVEATPQFLHLIALNPRSPEYNYKYGTCLLFNSYKKQDAFKYLNFSITDPNIAPEAYFYLGKAYHLNFQFNEAIKNYNLYIQKSGGKPHAGFDIDHQIEMCQNGKKLLTTITDLVVLEKKEIEYSSFFRLYNLADIGGVILITAEYQSKIDKKRNHTPLIHFPDKAQTIYYSSYGDSEKGSKDIYCRKRLPDGKWGLPALVSGNVNTAFDEDFPYLSPNGEYLYFCSKGHNSMGGFDVFRSKFDPETNSFGQPENMDFAISSPDNDLFYVVDSLEKNAYFASTRQSQNGKIHVYKVRVDRVPLQLAIIKGEFYSTIKPENKKISIKVTDVASGNEIGVFRSNEKGSYLITLPKGGKYTYEMTVEGNTNVHRSQVNVPFLKEFKPLKQKIQEESSGSGEQLVRVVDQFNEEVDDASGILAEVIRTRAELNVNAGNFDINALDAQKENKKVLADIGLEGASNQEIISKFEMIQQKQEQKTDGLTRLEAGSLVAIVEKAEQVEALQAEVKKDVAKANAAGTNEEKNDILLAANDKVAKILELKEEIQRIDVFADSISKLIPNEQEKLKAITELKETVSKSVIEEQYDALKKAVSAKADLVKSIESEKESHPVDHLLAQNESIGKQSEKLKKQLGSYQDSQALLEKEIAALKTELADAKTKDQPAIQSKIDSKEAEKQLVSEEINRLGDKVADLNKKEIGNTKQITFINNLQQTNDNKTVTKTEADAKVEAINSNNVRSLESYVKEQFKSIDTTQITARTNDILAQESKTRVEAFETDYAAAQEAVDKQPDLTHEEKVALKVKNNEQLDKKLIQELAKIDEGLAKNPSDTKLIEQKKNVLTAKTENEKNKETILSESQLPVNTSTTPENELAALMPDYDTEIKNAGNHSDEEQRLKSQNQVDESLLDQVDKALEQVYESLTKDPLNQKLQDKKEALTKLKKDKEATVKERQEKLNELESVQNEQLGSVTIEKELMQVAPHYEEEKKAIGEENGLGELKALNQLETKTINAIDKELTVLSPKTDAVSTKRKEVLLDLKKQFEENIASRDAEINALTTTAVVESKNPETDLVKEVRPSYEENMTKIKASTASSEEKMKLLIDEEVKLLTAIKEKQNNIKKVIAKNPTDSVSINKLFDLNQLETIHESTLDEAKQTAVSQVKATLKNEQVRQEVMPEYQALSTDEIQNLSKDEAVKKLEEEQKLQAAIEKQIQSNSKAIDKEFSAEKIAENQVLTELLQQSKETEEELKASASKTPVATRPTSDVASLETVLGSEYAFAMTQKPGTREEAAKQLQILNELSETIGTKIAEEKRASNPDTEKIAKLEKQLEEVVARKEIVEAETPTATINHASEVASLEKVLGDEYEFAMIRKPVSKEEAAKQLQILNELSESIESKIDEEKRSEAPDPKKIELLEKQLDEIRKRKGVIEIETPVAVKTVVSENPQADLVKLKEEENQLKKQLNSSTSAKERTEIGNKLAANKDAQQKTETAIQEQTVLALGNTTAEKKQTLESLQTTDLVKQSVLDRIVVTTHTADPVLEKTSQVTLLDAATEYLSSQKIFDETKQTVQTETALKEQKRRFFIEIGEIESELKKAGTDPKQAETLTLQKQAFENATARIDQQLNALASEKTYDLINDPALTKTVSVEEEQAIASSKDYPKLREQQQEINRLKEAVNQVKVKLEEKRKEYVAAKDPAERAELQTQIQQLANDLTAKNEQIGEKERILNTTLNAVEGDKQAWKNVLTREVQPKSIVSTTIADVLAPEVGNGFEIRNEPAANPIVVKKAIPVGVKAPTGLVYRVQVGAFAKPIPEDLFKEFTPVTGEKLDNGITRYLAGYFGNRQKVLDAQQDIRALGYKDAFVVAYCDGKRISLAEARQLEEQGLCKPMRQDSIVMEVIQNTIAQLPADTIAKYKTEPKVSDYNKAPGAVTAIASEEINGLFYTVQVGVYNRPATKEQLHDIHPLVTRRLENGQIRYSTGTFRSVDDARPKKAEAVENGVSDAFITAYFNGERISLQEAKRLLAEQGEAILFKEQELPKVQETLVNEQIAEEYAKENPVIEKPVRNHYALVSKESYSEYPRKILNQLRVQGDFYFDQTDSRIHTQASEELPRLVSTAVVFDTLVQTPVKPNESSITDEPNKNLVVGTWDFKEVPGSWANWLLRLTLPYEVITKSSTIEISMKVSGEEQRKEVEGLFTANGARIKTVQ</sequence>
<feature type="coiled-coil region" evidence="1">
    <location>
        <begin position="1698"/>
        <end position="1762"/>
    </location>
</feature>
<dbReference type="Proteomes" id="UP000316008">
    <property type="component" value="Unassembled WGS sequence"/>
</dbReference>
<keyword evidence="1" id="KW-0175">Coiled coil</keyword>
<gene>
    <name evidence="3" type="ORF">FO442_15185</name>
</gene>
<dbReference type="OrthoDB" id="9790815at2"/>
<proteinExistence type="predicted"/>
<dbReference type="SUPFAM" id="SSF48452">
    <property type="entry name" value="TPR-like"/>
    <property type="match status" value="1"/>
</dbReference>
<name>A0A556MMT2_9FLAO</name>
<evidence type="ECO:0008006" key="5">
    <source>
        <dbReference type="Google" id="ProtNLM"/>
    </source>
</evidence>
<dbReference type="EMBL" id="VLPL01000008">
    <property type="protein sequence ID" value="TSJ41254.1"/>
    <property type="molecule type" value="Genomic_DNA"/>
</dbReference>
<dbReference type="InterPro" id="IPR011659">
    <property type="entry name" value="WD40"/>
</dbReference>
<feature type="coiled-coil region" evidence="1">
    <location>
        <begin position="1413"/>
        <end position="1508"/>
    </location>
</feature>
<feature type="coiled-coil region" evidence="1">
    <location>
        <begin position="681"/>
        <end position="737"/>
    </location>
</feature>
<feature type="signal peptide" evidence="2">
    <location>
        <begin position="1"/>
        <end position="25"/>
    </location>
</feature>
<comment type="caution">
    <text evidence="3">The sequence shown here is derived from an EMBL/GenBank/DDBJ whole genome shotgun (WGS) entry which is preliminary data.</text>
</comment>
<feature type="coiled-coil region" evidence="1">
    <location>
        <begin position="966"/>
        <end position="1003"/>
    </location>
</feature>
<reference evidence="3 4" key="1">
    <citation type="submission" date="2019-07" db="EMBL/GenBank/DDBJ databases">
        <authorList>
            <person name="Huq M.A."/>
        </authorList>
    </citation>
    <scope>NUCLEOTIDE SEQUENCE [LARGE SCALE GENOMIC DNA]</scope>
    <source>
        <strain evidence="3 4">MAH-3</strain>
    </source>
</reference>
<organism evidence="3 4">
    <name type="scientific">Fluviicola chungangensis</name>
    <dbReference type="NCBI Taxonomy" id="2597671"/>
    <lineage>
        <taxon>Bacteria</taxon>
        <taxon>Pseudomonadati</taxon>
        <taxon>Bacteroidota</taxon>
        <taxon>Flavobacteriia</taxon>
        <taxon>Flavobacteriales</taxon>
        <taxon>Crocinitomicaceae</taxon>
        <taxon>Fluviicola</taxon>
    </lineage>
</organism>
<keyword evidence="4" id="KW-1185">Reference proteome</keyword>
<dbReference type="Pfam" id="PF07676">
    <property type="entry name" value="PD40"/>
    <property type="match status" value="1"/>
</dbReference>
<evidence type="ECO:0000313" key="3">
    <source>
        <dbReference type="EMBL" id="TSJ41254.1"/>
    </source>
</evidence>
<evidence type="ECO:0000256" key="1">
    <source>
        <dbReference type="SAM" id="Coils"/>
    </source>
</evidence>
<feature type="chain" id="PRO_5021854823" description="SPOR domain-containing protein" evidence="2">
    <location>
        <begin position="26"/>
        <end position="2242"/>
    </location>
</feature>
<evidence type="ECO:0000313" key="4">
    <source>
        <dbReference type="Proteomes" id="UP000316008"/>
    </source>
</evidence>
<accession>A0A556MMT2</accession>
<dbReference type="SUPFAM" id="SSF75011">
    <property type="entry name" value="3-carboxy-cis,cis-mucoante lactonizing enzyme"/>
    <property type="match status" value="1"/>
</dbReference>
<keyword evidence="2" id="KW-0732">Signal</keyword>
<protein>
    <recommendedName>
        <fullName evidence="5">SPOR domain-containing protein</fullName>
    </recommendedName>
</protein>
<dbReference type="InterPro" id="IPR011990">
    <property type="entry name" value="TPR-like_helical_dom_sf"/>
</dbReference>
<feature type="coiled-coil region" evidence="1">
    <location>
        <begin position="1228"/>
        <end position="1291"/>
    </location>
</feature>
<evidence type="ECO:0000256" key="2">
    <source>
        <dbReference type="SAM" id="SignalP"/>
    </source>
</evidence>